<dbReference type="AlphaFoldDB" id="A0A166PNG5"/>
<protein>
    <submittedName>
        <fullName evidence="1">Uncharacterized protein</fullName>
    </submittedName>
</protein>
<gene>
    <name evidence="1" type="ORF">FIBSPDRAFT_928716</name>
</gene>
<keyword evidence="2" id="KW-1185">Reference proteome</keyword>
<evidence type="ECO:0000313" key="2">
    <source>
        <dbReference type="Proteomes" id="UP000076532"/>
    </source>
</evidence>
<sequence length="423" mass="47721">MPCARISKSMISRPVAVEYADMVGSFAYTAPSRQSLPPKAARKLQLPSFLPARHARKSNLQGSGEIATRPVLAPICAKSKSGEREMVCHLTAAKEVQWTATSGKGALANFNFKHDCEQNDLTSKYWGRARKNKNNHQDHADRMYKLGTTDRTWGPRHLFQMRWIVDILKLSRQGARSQEATVDMNKNNREDDLDRMCELIIQVVNYQGMARKIIEGNLRRRLGIKMAKLVYVLGWQEILQDQTDRIEDGYFRPHISYFYVSKTFKGAGRTRIIKDNSPTQRCQRQESSGSCIKALGCIRPDPFFGSPPISLENLRLGRFSPPLQINDCALGAQPGQVYNIVARARKTQQQEKNQDYMDAMDDCEHAPLRLAPCGLLFWAFNLAGNVSNSDATIYPPILASCQPRPIEHPTPTSNYAPLVMSTF</sequence>
<dbReference type="EMBL" id="KV417515">
    <property type="protein sequence ID" value="KZP26274.1"/>
    <property type="molecule type" value="Genomic_DNA"/>
</dbReference>
<name>A0A166PNG5_9AGAM</name>
<proteinExistence type="predicted"/>
<organism evidence="1 2">
    <name type="scientific">Athelia psychrophila</name>
    <dbReference type="NCBI Taxonomy" id="1759441"/>
    <lineage>
        <taxon>Eukaryota</taxon>
        <taxon>Fungi</taxon>
        <taxon>Dikarya</taxon>
        <taxon>Basidiomycota</taxon>
        <taxon>Agaricomycotina</taxon>
        <taxon>Agaricomycetes</taxon>
        <taxon>Agaricomycetidae</taxon>
        <taxon>Atheliales</taxon>
        <taxon>Atheliaceae</taxon>
        <taxon>Athelia</taxon>
    </lineage>
</organism>
<dbReference type="Proteomes" id="UP000076532">
    <property type="component" value="Unassembled WGS sequence"/>
</dbReference>
<accession>A0A166PNG5</accession>
<evidence type="ECO:0000313" key="1">
    <source>
        <dbReference type="EMBL" id="KZP26274.1"/>
    </source>
</evidence>
<reference evidence="1 2" key="1">
    <citation type="journal article" date="2016" name="Mol. Biol. Evol.">
        <title>Comparative Genomics of Early-Diverging Mushroom-Forming Fungi Provides Insights into the Origins of Lignocellulose Decay Capabilities.</title>
        <authorList>
            <person name="Nagy L.G."/>
            <person name="Riley R."/>
            <person name="Tritt A."/>
            <person name="Adam C."/>
            <person name="Daum C."/>
            <person name="Floudas D."/>
            <person name="Sun H."/>
            <person name="Yadav J.S."/>
            <person name="Pangilinan J."/>
            <person name="Larsson K.H."/>
            <person name="Matsuura K."/>
            <person name="Barry K."/>
            <person name="Labutti K."/>
            <person name="Kuo R."/>
            <person name="Ohm R.A."/>
            <person name="Bhattacharya S.S."/>
            <person name="Shirouzu T."/>
            <person name="Yoshinaga Y."/>
            <person name="Martin F.M."/>
            <person name="Grigoriev I.V."/>
            <person name="Hibbett D.S."/>
        </authorList>
    </citation>
    <scope>NUCLEOTIDE SEQUENCE [LARGE SCALE GENOMIC DNA]</scope>
    <source>
        <strain evidence="1 2">CBS 109695</strain>
    </source>
</reference>